<dbReference type="InterPro" id="IPR000782">
    <property type="entry name" value="FAS1_domain"/>
</dbReference>
<dbReference type="SUPFAM" id="SSF82153">
    <property type="entry name" value="FAS1 domain"/>
    <property type="match status" value="1"/>
</dbReference>
<evidence type="ECO:0000313" key="2">
    <source>
        <dbReference type="EMBL" id="RUO25696.1"/>
    </source>
</evidence>
<dbReference type="EMBL" id="PIPL01000001">
    <property type="protein sequence ID" value="RUO25696.1"/>
    <property type="molecule type" value="Genomic_DNA"/>
</dbReference>
<dbReference type="Gene3D" id="2.30.180.10">
    <property type="entry name" value="FAS1 domain"/>
    <property type="match status" value="1"/>
</dbReference>
<dbReference type="PROSITE" id="PS50213">
    <property type="entry name" value="FAS1"/>
    <property type="match status" value="1"/>
</dbReference>
<proteinExistence type="predicted"/>
<reference evidence="2 3" key="1">
    <citation type="journal article" date="2011" name="Front. Microbiol.">
        <title>Genomic signatures of strain selection and enhancement in Bacillus atrophaeus var. globigii, a historical biowarfare simulant.</title>
        <authorList>
            <person name="Gibbons H.S."/>
            <person name="Broomall S.M."/>
            <person name="McNew L.A."/>
            <person name="Daligault H."/>
            <person name="Chapman C."/>
            <person name="Bruce D."/>
            <person name="Karavis M."/>
            <person name="Krepps M."/>
            <person name="McGregor P.A."/>
            <person name="Hong C."/>
            <person name="Park K.H."/>
            <person name="Akmal A."/>
            <person name="Feldman A."/>
            <person name="Lin J.S."/>
            <person name="Chang W.E."/>
            <person name="Higgs B.W."/>
            <person name="Demirev P."/>
            <person name="Lindquist J."/>
            <person name="Liem A."/>
            <person name="Fochler E."/>
            <person name="Read T.D."/>
            <person name="Tapia R."/>
            <person name="Johnson S."/>
            <person name="Bishop-Lilly K.A."/>
            <person name="Detter C."/>
            <person name="Han C."/>
            <person name="Sozhamannan S."/>
            <person name="Rosenzweig C.N."/>
            <person name="Skowronski E.W."/>
        </authorList>
    </citation>
    <scope>NUCLEOTIDE SEQUENCE [LARGE SCALE GENOMIC DNA]</scope>
    <source>
        <strain evidence="2 3">MLST1</strain>
    </source>
</reference>
<organism evidence="2 3">
    <name type="scientific">Aliidiomarina minuta</name>
    <dbReference type="NCBI Taxonomy" id="880057"/>
    <lineage>
        <taxon>Bacteria</taxon>
        <taxon>Pseudomonadati</taxon>
        <taxon>Pseudomonadota</taxon>
        <taxon>Gammaproteobacteria</taxon>
        <taxon>Alteromonadales</taxon>
        <taxon>Idiomarinaceae</taxon>
        <taxon>Aliidiomarina</taxon>
    </lineage>
</organism>
<evidence type="ECO:0000259" key="1">
    <source>
        <dbReference type="PROSITE" id="PS50213"/>
    </source>
</evidence>
<dbReference type="Pfam" id="PF02469">
    <property type="entry name" value="Fasciclin"/>
    <property type="match status" value="1"/>
</dbReference>
<dbReference type="PANTHER" id="PTHR10900:SF77">
    <property type="entry name" value="FI19380P1"/>
    <property type="match status" value="1"/>
</dbReference>
<dbReference type="FunFam" id="2.30.180.10:FF:000014">
    <property type="entry name" value="Stabilin 1"/>
    <property type="match status" value="1"/>
</dbReference>
<dbReference type="PANTHER" id="PTHR10900">
    <property type="entry name" value="PERIOSTIN-RELATED"/>
    <property type="match status" value="1"/>
</dbReference>
<dbReference type="SMART" id="SM00554">
    <property type="entry name" value="FAS1"/>
    <property type="match status" value="1"/>
</dbReference>
<comment type="caution">
    <text evidence="2">The sequence shown here is derived from an EMBL/GenBank/DDBJ whole genome shotgun (WGS) entry which is preliminary data.</text>
</comment>
<feature type="domain" description="FAS1" evidence="1">
    <location>
        <begin position="45"/>
        <end position="178"/>
    </location>
</feature>
<name>A0A432W6V2_9GAMM</name>
<protein>
    <submittedName>
        <fullName evidence="2">Fasciclin</fullName>
    </submittedName>
</protein>
<sequence>MNQPHEEYIMLRTLTTTSIAALVASSFFFVAQAHDHEDRDKDKSDYDIAKIAKEDDRFSTFAEALKAADMEDALDSDGSYTLFAPTNDAFDALPEGTLESLLESDNQDRLRDILSYHIVEEKLMSDDINGDEVRKETLQGSEVRITASYGNVQVNNATVTYPDIEASNGVIHGIDTVIMPTE</sequence>
<dbReference type="AlphaFoldDB" id="A0A432W6V2"/>
<evidence type="ECO:0000313" key="3">
    <source>
        <dbReference type="Proteomes" id="UP000288293"/>
    </source>
</evidence>
<accession>A0A432W6V2</accession>
<dbReference type="Proteomes" id="UP000288293">
    <property type="component" value="Unassembled WGS sequence"/>
</dbReference>
<gene>
    <name evidence="2" type="ORF">CWE09_02905</name>
</gene>
<keyword evidence="3" id="KW-1185">Reference proteome</keyword>
<dbReference type="InterPro" id="IPR036378">
    <property type="entry name" value="FAS1_dom_sf"/>
</dbReference>
<dbReference type="InterPro" id="IPR050904">
    <property type="entry name" value="Adhesion/Biosynth-related"/>
</dbReference>